<dbReference type="InterPro" id="IPR051531">
    <property type="entry name" value="N-acetyltransferase"/>
</dbReference>
<gene>
    <name evidence="5" type="ORF">L1F29_04260</name>
</gene>
<dbReference type="Pfam" id="PF13302">
    <property type="entry name" value="Acetyltransf_3"/>
    <property type="match status" value="1"/>
</dbReference>
<dbReference type="RefSeq" id="WP_258387139.1">
    <property type="nucleotide sequence ID" value="NZ_CP091430.1"/>
</dbReference>
<sequence length="182" mass="20637">MQPTFETERLILRPWMLTDASAVRELAGEREVADTTLSIPHPYPEGAAESWIGACRHRASEGNGYSFAIVRKDRQMLIGCISLNIAKPHRRGELAYWVGSSFWGNGFATEAAKQIVRYGFLELNLNKINAAAMTRNPASSNVMIKVGMQHEGTFKQQIRKWDEYEDLVYYGLTRTDYDKMNG</sequence>
<protein>
    <submittedName>
        <fullName evidence="5">GNAT family N-acetyltransferase</fullName>
    </submittedName>
</protein>
<dbReference type="SUPFAM" id="SSF55729">
    <property type="entry name" value="Acyl-CoA N-acyltransferases (Nat)"/>
    <property type="match status" value="1"/>
</dbReference>
<feature type="domain" description="N-acetyltransferase" evidence="4">
    <location>
        <begin position="10"/>
        <end position="175"/>
    </location>
</feature>
<dbReference type="EMBL" id="CP091430">
    <property type="protein sequence ID" value="UVI31076.1"/>
    <property type="molecule type" value="Genomic_DNA"/>
</dbReference>
<dbReference type="Proteomes" id="UP001057877">
    <property type="component" value="Chromosome"/>
</dbReference>
<keyword evidence="1" id="KW-0808">Transferase</keyword>
<dbReference type="PANTHER" id="PTHR43792:SF8">
    <property type="entry name" value="[RIBOSOMAL PROTEIN US5]-ALANINE N-ACETYLTRANSFERASE"/>
    <property type="match status" value="1"/>
</dbReference>
<accession>A0ABY5SAW5</accession>
<proteinExistence type="inferred from homology"/>
<evidence type="ECO:0000256" key="2">
    <source>
        <dbReference type="ARBA" id="ARBA00023315"/>
    </source>
</evidence>
<keyword evidence="2" id="KW-0012">Acyltransferase</keyword>
<reference evidence="5" key="1">
    <citation type="submission" date="2022-01" db="EMBL/GenBank/DDBJ databases">
        <title>Paenibacillus spongiae sp. nov., isolated from marine sponge.</title>
        <authorList>
            <person name="Li Z."/>
            <person name="Zhang M."/>
        </authorList>
    </citation>
    <scope>NUCLEOTIDE SEQUENCE</scope>
    <source>
        <strain evidence="5">PHS-Z3</strain>
    </source>
</reference>
<evidence type="ECO:0000313" key="6">
    <source>
        <dbReference type="Proteomes" id="UP001057877"/>
    </source>
</evidence>
<name>A0ABY5SAW5_9BACL</name>
<evidence type="ECO:0000259" key="4">
    <source>
        <dbReference type="PROSITE" id="PS51186"/>
    </source>
</evidence>
<organism evidence="5 6">
    <name type="scientific">Paenibacillus spongiae</name>
    <dbReference type="NCBI Taxonomy" id="2909671"/>
    <lineage>
        <taxon>Bacteria</taxon>
        <taxon>Bacillati</taxon>
        <taxon>Bacillota</taxon>
        <taxon>Bacilli</taxon>
        <taxon>Bacillales</taxon>
        <taxon>Paenibacillaceae</taxon>
        <taxon>Paenibacillus</taxon>
    </lineage>
</organism>
<dbReference type="Gene3D" id="3.40.630.30">
    <property type="match status" value="1"/>
</dbReference>
<evidence type="ECO:0000256" key="1">
    <source>
        <dbReference type="ARBA" id="ARBA00022679"/>
    </source>
</evidence>
<dbReference type="PANTHER" id="PTHR43792">
    <property type="entry name" value="GNAT FAMILY, PUTATIVE (AFU_ORTHOLOGUE AFUA_3G00765)-RELATED-RELATED"/>
    <property type="match status" value="1"/>
</dbReference>
<dbReference type="InterPro" id="IPR000182">
    <property type="entry name" value="GNAT_dom"/>
</dbReference>
<evidence type="ECO:0000313" key="5">
    <source>
        <dbReference type="EMBL" id="UVI31076.1"/>
    </source>
</evidence>
<dbReference type="PROSITE" id="PS51186">
    <property type="entry name" value="GNAT"/>
    <property type="match status" value="1"/>
</dbReference>
<evidence type="ECO:0000256" key="3">
    <source>
        <dbReference type="ARBA" id="ARBA00038502"/>
    </source>
</evidence>
<keyword evidence="6" id="KW-1185">Reference proteome</keyword>
<comment type="similarity">
    <text evidence="3">Belongs to the acetyltransferase family. RimJ subfamily.</text>
</comment>
<dbReference type="InterPro" id="IPR016181">
    <property type="entry name" value="Acyl_CoA_acyltransferase"/>
</dbReference>